<dbReference type="Pfam" id="PF09835">
    <property type="entry name" value="DUF2062"/>
    <property type="match status" value="1"/>
</dbReference>
<sequence>MPRKLLKRWIPSPDQLQQKQSNSVWGKLWQDPNLFHLNRHSVSVAFFLGLFIAFIPAPGQMALGAFCAWFFRCNLPITLALIWVSNPLTMAPIFFFTYKLGTWILDTPVRTVESGFNWQWITTEISLIWQPLLVGSLLTGLFCGCLGYTTIKVFWRWYVIRNWHRRQRARSQQK</sequence>
<evidence type="ECO:0000313" key="3">
    <source>
        <dbReference type="EMBL" id="GAA4929908.1"/>
    </source>
</evidence>
<keyword evidence="1" id="KW-0472">Membrane</keyword>
<feature type="domain" description="DUF2062" evidence="2">
    <location>
        <begin position="25"/>
        <end position="164"/>
    </location>
</feature>
<feature type="transmembrane region" description="Helical" evidence="1">
    <location>
        <begin position="78"/>
        <end position="98"/>
    </location>
</feature>
<dbReference type="PANTHER" id="PTHR40547">
    <property type="entry name" value="SLL0298 PROTEIN"/>
    <property type="match status" value="1"/>
</dbReference>
<organism evidence="3 4">
    <name type="scientific">Halioxenophilus aromaticivorans</name>
    <dbReference type="NCBI Taxonomy" id="1306992"/>
    <lineage>
        <taxon>Bacteria</taxon>
        <taxon>Pseudomonadati</taxon>
        <taxon>Pseudomonadota</taxon>
        <taxon>Gammaproteobacteria</taxon>
        <taxon>Alteromonadales</taxon>
        <taxon>Alteromonadaceae</taxon>
        <taxon>Halioxenophilus</taxon>
    </lineage>
</organism>
<accession>A0AAV3TX55</accession>
<keyword evidence="1" id="KW-0812">Transmembrane</keyword>
<dbReference type="InterPro" id="IPR018639">
    <property type="entry name" value="DUF2062"/>
</dbReference>
<gene>
    <name evidence="3" type="ORF">GCM10025791_02050</name>
</gene>
<dbReference type="RefSeq" id="WP_345415684.1">
    <property type="nucleotide sequence ID" value="NZ_AP031496.1"/>
</dbReference>
<dbReference type="PANTHER" id="PTHR40547:SF1">
    <property type="entry name" value="SLL0298 PROTEIN"/>
    <property type="match status" value="1"/>
</dbReference>
<proteinExistence type="predicted"/>
<dbReference type="Proteomes" id="UP001409585">
    <property type="component" value="Unassembled WGS sequence"/>
</dbReference>
<evidence type="ECO:0000313" key="4">
    <source>
        <dbReference type="Proteomes" id="UP001409585"/>
    </source>
</evidence>
<evidence type="ECO:0000259" key="2">
    <source>
        <dbReference type="Pfam" id="PF09835"/>
    </source>
</evidence>
<feature type="transmembrane region" description="Helical" evidence="1">
    <location>
        <begin position="132"/>
        <end position="158"/>
    </location>
</feature>
<comment type="caution">
    <text evidence="3">The sequence shown here is derived from an EMBL/GenBank/DDBJ whole genome shotgun (WGS) entry which is preliminary data.</text>
</comment>
<name>A0AAV3TX55_9ALTE</name>
<keyword evidence="1" id="KW-1133">Transmembrane helix</keyword>
<keyword evidence="4" id="KW-1185">Reference proteome</keyword>
<reference evidence="4" key="1">
    <citation type="journal article" date="2019" name="Int. J. Syst. Evol. Microbiol.">
        <title>The Global Catalogue of Microorganisms (GCM) 10K type strain sequencing project: providing services to taxonomists for standard genome sequencing and annotation.</title>
        <authorList>
            <consortium name="The Broad Institute Genomics Platform"/>
            <consortium name="The Broad Institute Genome Sequencing Center for Infectious Disease"/>
            <person name="Wu L."/>
            <person name="Ma J."/>
        </authorList>
    </citation>
    <scope>NUCLEOTIDE SEQUENCE [LARGE SCALE GENOMIC DNA]</scope>
    <source>
        <strain evidence="4">JCM 19134</strain>
    </source>
</reference>
<evidence type="ECO:0000256" key="1">
    <source>
        <dbReference type="SAM" id="Phobius"/>
    </source>
</evidence>
<dbReference type="EMBL" id="BAABLX010000001">
    <property type="protein sequence ID" value="GAA4929908.1"/>
    <property type="molecule type" value="Genomic_DNA"/>
</dbReference>
<dbReference type="AlphaFoldDB" id="A0AAV3TX55"/>
<feature type="transmembrane region" description="Helical" evidence="1">
    <location>
        <begin position="44"/>
        <end position="71"/>
    </location>
</feature>
<protein>
    <submittedName>
        <fullName evidence="3">DUF2062 domain-containing protein</fullName>
    </submittedName>
</protein>